<comment type="caution">
    <text evidence="2">The sequence shown here is derived from an EMBL/GenBank/DDBJ whole genome shotgun (WGS) entry which is preliminary data.</text>
</comment>
<dbReference type="EMBL" id="JAUQUB010000001">
    <property type="protein sequence ID" value="MDO7881679.1"/>
    <property type="molecule type" value="Genomic_DNA"/>
</dbReference>
<feature type="transmembrane region" description="Helical" evidence="1">
    <location>
        <begin position="40"/>
        <end position="65"/>
    </location>
</feature>
<dbReference type="RefSeq" id="WP_305002086.1">
    <property type="nucleotide sequence ID" value="NZ_JAUQUB010000001.1"/>
</dbReference>
<evidence type="ECO:0000313" key="2">
    <source>
        <dbReference type="EMBL" id="MDO7881679.1"/>
    </source>
</evidence>
<evidence type="ECO:0000256" key="1">
    <source>
        <dbReference type="SAM" id="Phobius"/>
    </source>
</evidence>
<protein>
    <submittedName>
        <fullName evidence="2">Uncharacterized protein</fullName>
    </submittedName>
</protein>
<keyword evidence="3" id="KW-1185">Reference proteome</keyword>
<organism evidence="2 3">
    <name type="scientific">Antiquaquibacter soli</name>
    <dbReference type="NCBI Taxonomy" id="3064523"/>
    <lineage>
        <taxon>Bacteria</taxon>
        <taxon>Bacillati</taxon>
        <taxon>Actinomycetota</taxon>
        <taxon>Actinomycetes</taxon>
        <taxon>Micrococcales</taxon>
        <taxon>Microbacteriaceae</taxon>
        <taxon>Antiquaquibacter</taxon>
    </lineage>
</organism>
<accession>A0ABT9BM54</accession>
<feature type="transmembrane region" description="Helical" evidence="1">
    <location>
        <begin position="77"/>
        <end position="99"/>
    </location>
</feature>
<feature type="transmembrane region" description="Helical" evidence="1">
    <location>
        <begin position="12"/>
        <end position="34"/>
    </location>
</feature>
<keyword evidence="1" id="KW-1133">Transmembrane helix</keyword>
<gene>
    <name evidence="2" type="ORF">Q5716_05485</name>
</gene>
<keyword evidence="1" id="KW-0812">Transmembrane</keyword>
<keyword evidence="1" id="KW-0472">Membrane</keyword>
<name>A0ABT9BM54_9MICO</name>
<reference evidence="2 3" key="1">
    <citation type="submission" date="2023-07" db="EMBL/GenBank/DDBJ databases">
        <title>Protaetiibacter sp. nov WY-16 isolated from soil.</title>
        <authorList>
            <person name="Liu B."/>
            <person name="Wan Y."/>
        </authorList>
    </citation>
    <scope>NUCLEOTIDE SEQUENCE [LARGE SCALE GENOMIC DNA]</scope>
    <source>
        <strain evidence="2 3">WY-16</strain>
    </source>
</reference>
<dbReference type="Proteomes" id="UP001241072">
    <property type="component" value="Unassembled WGS sequence"/>
</dbReference>
<evidence type="ECO:0000313" key="3">
    <source>
        <dbReference type="Proteomes" id="UP001241072"/>
    </source>
</evidence>
<sequence length="101" mass="10650">MTDPASRRPTPAGTWPFIISGAQLLLLVPAYFLGQVVPPWLAIAGALLFAGVAIAALLWSWSFFARRSKRSDRGIPMAGVAIGVIVVLLSALLIVPAALAR</sequence>
<proteinExistence type="predicted"/>